<feature type="region of interest" description="Disordered" evidence="1">
    <location>
        <begin position="60"/>
        <end position="81"/>
    </location>
</feature>
<dbReference type="AlphaFoldDB" id="X6NTD6"/>
<proteinExistence type="predicted"/>
<name>X6NTD6_RETFI</name>
<gene>
    <name evidence="2" type="ORF">RFI_07579</name>
</gene>
<dbReference type="OrthoDB" id="2963168at2759"/>
<evidence type="ECO:0000313" key="2">
    <source>
        <dbReference type="EMBL" id="ETO29540.1"/>
    </source>
</evidence>
<dbReference type="Proteomes" id="UP000023152">
    <property type="component" value="Unassembled WGS sequence"/>
</dbReference>
<organism evidence="2 3">
    <name type="scientific">Reticulomyxa filosa</name>
    <dbReference type="NCBI Taxonomy" id="46433"/>
    <lineage>
        <taxon>Eukaryota</taxon>
        <taxon>Sar</taxon>
        <taxon>Rhizaria</taxon>
        <taxon>Retaria</taxon>
        <taxon>Foraminifera</taxon>
        <taxon>Monothalamids</taxon>
        <taxon>Reticulomyxidae</taxon>
        <taxon>Reticulomyxa</taxon>
    </lineage>
</organism>
<feature type="compositionally biased region" description="Polar residues" evidence="1">
    <location>
        <begin position="71"/>
        <end position="81"/>
    </location>
</feature>
<evidence type="ECO:0000256" key="1">
    <source>
        <dbReference type="SAM" id="MobiDB-lite"/>
    </source>
</evidence>
<protein>
    <submittedName>
        <fullName evidence="2">Uncharacterized protein</fullName>
    </submittedName>
</protein>
<sequence length="81" mass="9363">MPAMTLFVMALNAIKETAIKQVEDNRKNMFGDKWKPLNPRNVLYVLTVPAIWEDEVNQKKKRVNGSVHPSDFTNQKNVHVQ</sequence>
<evidence type="ECO:0000313" key="3">
    <source>
        <dbReference type="Proteomes" id="UP000023152"/>
    </source>
</evidence>
<dbReference type="EMBL" id="ASPP01005996">
    <property type="protein sequence ID" value="ETO29540.1"/>
    <property type="molecule type" value="Genomic_DNA"/>
</dbReference>
<comment type="caution">
    <text evidence="2">The sequence shown here is derived from an EMBL/GenBank/DDBJ whole genome shotgun (WGS) entry which is preliminary data.</text>
</comment>
<accession>X6NTD6</accession>
<keyword evidence="3" id="KW-1185">Reference proteome</keyword>
<reference evidence="2 3" key="1">
    <citation type="journal article" date="2013" name="Curr. Biol.">
        <title>The Genome of the Foraminiferan Reticulomyxa filosa.</title>
        <authorList>
            <person name="Glockner G."/>
            <person name="Hulsmann N."/>
            <person name="Schleicher M."/>
            <person name="Noegel A.A."/>
            <person name="Eichinger L."/>
            <person name="Gallinger C."/>
            <person name="Pawlowski J."/>
            <person name="Sierra R."/>
            <person name="Euteneuer U."/>
            <person name="Pillet L."/>
            <person name="Moustafa A."/>
            <person name="Platzer M."/>
            <person name="Groth M."/>
            <person name="Szafranski K."/>
            <person name="Schliwa M."/>
        </authorList>
    </citation>
    <scope>NUCLEOTIDE SEQUENCE [LARGE SCALE GENOMIC DNA]</scope>
</reference>